<dbReference type="AlphaFoldDB" id="A0A4U6SWJ4"/>
<evidence type="ECO:0000256" key="3">
    <source>
        <dbReference type="ARBA" id="ARBA00023089"/>
    </source>
</evidence>
<organism evidence="5 6">
    <name type="scientific">Setaria viridis</name>
    <name type="common">Green bristlegrass</name>
    <name type="synonym">Setaria italica subsp. viridis</name>
    <dbReference type="NCBI Taxonomy" id="4556"/>
    <lineage>
        <taxon>Eukaryota</taxon>
        <taxon>Viridiplantae</taxon>
        <taxon>Streptophyta</taxon>
        <taxon>Embryophyta</taxon>
        <taxon>Tracheophyta</taxon>
        <taxon>Spermatophyta</taxon>
        <taxon>Magnoliopsida</taxon>
        <taxon>Liliopsida</taxon>
        <taxon>Poales</taxon>
        <taxon>Poaceae</taxon>
        <taxon>PACMAD clade</taxon>
        <taxon>Panicoideae</taxon>
        <taxon>Panicodae</taxon>
        <taxon>Paniceae</taxon>
        <taxon>Cenchrinae</taxon>
        <taxon>Setaria</taxon>
    </lineage>
</organism>
<evidence type="ECO:0000256" key="4">
    <source>
        <dbReference type="RuleBase" id="RU364012"/>
    </source>
</evidence>
<evidence type="ECO:0000313" key="5">
    <source>
        <dbReference type="EMBL" id="TKV92684.1"/>
    </source>
</evidence>
<dbReference type="EMBL" id="CM016560">
    <property type="protein sequence ID" value="TKV92684.1"/>
    <property type="molecule type" value="Genomic_DNA"/>
</dbReference>
<keyword evidence="4" id="KW-0217">Developmental protein</keyword>
<dbReference type="PANTHER" id="PTHR31791:SF80">
    <property type="entry name" value="FRIGIDA-LIKE PROTEIN"/>
    <property type="match status" value="1"/>
</dbReference>
<sequence length="222" mass="24874">MFHAPDPAALVLQVVKLFLSSKKFKCAKVWLKCVRLICWLSMASVKPSADTTEEAQMVAKDWKEMINGKDSCGELDLQAAWGLLQFLISYNIVSEFSSHEIICIFAMVHHKNNKKNTVKLCEDLGLTDRITDLIDYMIGNGQHIEAFRMVQAFSLEDTYPLHSLLEGLIKKVIQTSLEAGKTCACINTTLTLHMSVPHITPEGVLLSPLFLIVIHASRVLFL</sequence>
<reference evidence="5" key="1">
    <citation type="submission" date="2019-03" db="EMBL/GenBank/DDBJ databases">
        <title>WGS assembly of Setaria viridis.</title>
        <authorList>
            <person name="Huang P."/>
            <person name="Jenkins J."/>
            <person name="Grimwood J."/>
            <person name="Barry K."/>
            <person name="Healey A."/>
            <person name="Mamidi S."/>
            <person name="Sreedasyam A."/>
            <person name="Shu S."/>
            <person name="Feldman M."/>
            <person name="Wu J."/>
            <person name="Yu Y."/>
            <person name="Chen C."/>
            <person name="Johnson J."/>
            <person name="Rokhsar D."/>
            <person name="Baxter I."/>
            <person name="Schmutz J."/>
            <person name="Brutnell T."/>
            <person name="Kellogg E."/>
        </authorList>
    </citation>
    <scope>NUCLEOTIDE SEQUENCE [LARGE SCALE GENOMIC DNA]</scope>
</reference>
<dbReference type="GO" id="GO:0030154">
    <property type="term" value="P:cell differentiation"/>
    <property type="evidence" value="ECO:0007669"/>
    <property type="project" value="UniProtKB-KW"/>
</dbReference>
<dbReference type="Pfam" id="PF07899">
    <property type="entry name" value="Frigida"/>
    <property type="match status" value="1"/>
</dbReference>
<protein>
    <recommendedName>
        <fullName evidence="4">FRIGIDA-like protein</fullName>
    </recommendedName>
</protein>
<gene>
    <name evidence="5" type="ORF">SEVIR_9G176100v2</name>
</gene>
<keyword evidence="6" id="KW-1185">Reference proteome</keyword>
<name>A0A4U6SWJ4_SETVI</name>
<dbReference type="Proteomes" id="UP000298652">
    <property type="component" value="Chromosome 9"/>
</dbReference>
<dbReference type="InterPro" id="IPR012474">
    <property type="entry name" value="Frigida"/>
</dbReference>
<keyword evidence="2 4" id="KW-0221">Differentiation</keyword>
<keyword evidence="3 4" id="KW-0287">Flowering</keyword>
<evidence type="ECO:0000313" key="6">
    <source>
        <dbReference type="Proteomes" id="UP000298652"/>
    </source>
</evidence>
<accession>A0A4U6SWJ4</accession>
<proteinExistence type="inferred from homology"/>
<comment type="similarity">
    <text evidence="1 4">Belongs to the Frigida family.</text>
</comment>
<evidence type="ECO:0000256" key="1">
    <source>
        <dbReference type="ARBA" id="ARBA00008956"/>
    </source>
</evidence>
<evidence type="ECO:0000256" key="2">
    <source>
        <dbReference type="ARBA" id="ARBA00022782"/>
    </source>
</evidence>
<dbReference type="PANTHER" id="PTHR31791">
    <property type="entry name" value="FRIGIDA-LIKE PROTEIN 3-RELATED"/>
    <property type="match status" value="1"/>
</dbReference>
<dbReference type="Gramene" id="TKV92684">
    <property type="protein sequence ID" value="TKV92684"/>
    <property type="gene ID" value="SEVIR_9G176100v2"/>
</dbReference>
<dbReference type="GO" id="GO:0009908">
    <property type="term" value="P:flower development"/>
    <property type="evidence" value="ECO:0007669"/>
    <property type="project" value="UniProtKB-KW"/>
</dbReference>